<dbReference type="HOGENOM" id="CLU_000445_70_50_6"/>
<evidence type="ECO:0000259" key="1">
    <source>
        <dbReference type="PROSITE" id="PS50883"/>
    </source>
</evidence>
<feature type="domain" description="EAL" evidence="1">
    <location>
        <begin position="14"/>
        <end position="262"/>
    </location>
</feature>
<dbReference type="KEGG" id="hna:Hneap_0883"/>
<dbReference type="InterPro" id="IPR001633">
    <property type="entry name" value="EAL_dom"/>
</dbReference>
<dbReference type="Gene3D" id="3.20.20.450">
    <property type="entry name" value="EAL domain"/>
    <property type="match status" value="1"/>
</dbReference>
<organism evidence="2 3">
    <name type="scientific">Halothiobacillus neapolitanus (strain ATCC 23641 / DSM 15147 / CIP 104769 / NCIMB 8539 / c2)</name>
    <name type="common">Thiobacillus neapolitanus</name>
    <dbReference type="NCBI Taxonomy" id="555778"/>
    <lineage>
        <taxon>Bacteria</taxon>
        <taxon>Pseudomonadati</taxon>
        <taxon>Pseudomonadota</taxon>
        <taxon>Gammaproteobacteria</taxon>
        <taxon>Chromatiales</taxon>
        <taxon>Halothiobacillaceae</taxon>
        <taxon>Halothiobacillus</taxon>
    </lineage>
</organism>
<dbReference type="CDD" id="cd01948">
    <property type="entry name" value="EAL"/>
    <property type="match status" value="1"/>
</dbReference>
<dbReference type="STRING" id="555778.Hneap_0883"/>
<dbReference type="GO" id="GO:0071111">
    <property type="term" value="F:cyclic-guanylate-specific phosphodiesterase activity"/>
    <property type="evidence" value="ECO:0007669"/>
    <property type="project" value="InterPro"/>
</dbReference>
<dbReference type="eggNOG" id="COG2200">
    <property type="taxonomic scope" value="Bacteria"/>
</dbReference>
<dbReference type="InterPro" id="IPR035919">
    <property type="entry name" value="EAL_sf"/>
</dbReference>
<dbReference type="PANTHER" id="PTHR33121:SF15">
    <property type="entry name" value="BLUE LIGHT- AND TEMPERATURE-REGULATED ANTIREPRESSOR BLUF"/>
    <property type="match status" value="1"/>
</dbReference>
<dbReference type="PROSITE" id="PS50883">
    <property type="entry name" value="EAL"/>
    <property type="match status" value="1"/>
</dbReference>
<evidence type="ECO:0000313" key="3">
    <source>
        <dbReference type="Proteomes" id="UP000009102"/>
    </source>
</evidence>
<dbReference type="SUPFAM" id="SSF141868">
    <property type="entry name" value="EAL domain-like"/>
    <property type="match status" value="1"/>
</dbReference>
<dbReference type="AlphaFoldDB" id="D0KZ53"/>
<accession>D0KZ53</accession>
<dbReference type="EMBL" id="CP001801">
    <property type="protein sequence ID" value="ACX95726.1"/>
    <property type="molecule type" value="Genomic_DNA"/>
</dbReference>
<sequence length="262" mass="29346">MPNQKGIMFPDGVRQVTCKDCIDGQFNIPISMAFQPIVNTATKRIYAYEALVRGRAGEPALSVLSQINTDNRYFFDQAARVTAIRLVSELGFASRDPDTKLSINFMPNAVYRASTCIRATLEAARLYDLDPKRLIFEIAEADQIVDRKHLMDIIEVYRTEGFTIALDDFGEGYAGLNHLIEIRPDVIKLDLNLIRNIDHDAGRQAVVRATVSMCKELGIGVVAEGVETLEEWSCLEASGVFLYQGYLFSRPAFEALPEPQYP</sequence>
<dbReference type="SMART" id="SM00052">
    <property type="entry name" value="EAL"/>
    <property type="match status" value="1"/>
</dbReference>
<dbReference type="Pfam" id="PF00563">
    <property type="entry name" value="EAL"/>
    <property type="match status" value="1"/>
</dbReference>
<evidence type="ECO:0000313" key="2">
    <source>
        <dbReference type="EMBL" id="ACX95726.1"/>
    </source>
</evidence>
<dbReference type="Proteomes" id="UP000009102">
    <property type="component" value="Chromosome"/>
</dbReference>
<dbReference type="InterPro" id="IPR050706">
    <property type="entry name" value="Cyclic-di-GMP_PDE-like"/>
</dbReference>
<dbReference type="PANTHER" id="PTHR33121">
    <property type="entry name" value="CYCLIC DI-GMP PHOSPHODIESTERASE PDEF"/>
    <property type="match status" value="1"/>
</dbReference>
<keyword evidence="3" id="KW-1185">Reference proteome</keyword>
<protein>
    <submittedName>
        <fullName evidence="2">Diguanylate phosphodiesterase</fullName>
    </submittedName>
</protein>
<gene>
    <name evidence="2" type="ordered locus">Hneap_0883</name>
</gene>
<name>D0KZ53_HALNC</name>
<dbReference type="RefSeq" id="WP_012823762.1">
    <property type="nucleotide sequence ID" value="NC_013422.1"/>
</dbReference>
<proteinExistence type="predicted"/>
<reference evidence="2 3" key="1">
    <citation type="submission" date="2009-10" db="EMBL/GenBank/DDBJ databases">
        <title>Complete sequence of Halothiobacillus neapolitanus c2.</title>
        <authorList>
            <consortium name="US DOE Joint Genome Institute"/>
            <person name="Lucas S."/>
            <person name="Copeland A."/>
            <person name="Lapidus A."/>
            <person name="Glavina del Rio T."/>
            <person name="Tice H."/>
            <person name="Bruce D."/>
            <person name="Goodwin L."/>
            <person name="Pitluck S."/>
            <person name="Davenport K."/>
            <person name="Brettin T."/>
            <person name="Detter J.C."/>
            <person name="Han C."/>
            <person name="Tapia R."/>
            <person name="Larimer F."/>
            <person name="Land M."/>
            <person name="Hauser L."/>
            <person name="Kyrpides N."/>
            <person name="Mikhailova N."/>
            <person name="Kerfeld C."/>
            <person name="Cannon G."/>
            <person name="Heinhort S."/>
        </authorList>
    </citation>
    <scope>NUCLEOTIDE SEQUENCE [LARGE SCALE GENOMIC DNA]</scope>
    <source>
        <strain evidence="3">ATCC 23641 / c2</strain>
    </source>
</reference>